<evidence type="ECO:0000313" key="8">
    <source>
        <dbReference type="Proteomes" id="UP000326702"/>
    </source>
</evidence>
<keyword evidence="5 7" id="KW-0560">Oxidoreductase</keyword>
<dbReference type="Gene3D" id="3.30.70.2740">
    <property type="match status" value="1"/>
</dbReference>
<sequence>MTVSPSVPLTESDPLVAALRAALTTGQVSTSADVLAASSSDQSSDDRAGRARVRVVARSTDDVAAVLRLAYEAVVPVVPQGARTSVTGASSAVDGCVLLDLSELDAIVEIRVDDQLAVVQPGVLTSDLAAAAADRGLFYPVDPGSFYIATVGGNIATNAGGMRCVKYGVTRDRVRSLTAVLADGTVVRTGHDSVKGVAGYDLTALLVGSEGTLAVITEATLALLPAPGEAAGAAATFASLEDALDAAGRIMAGARRPSALELLDGVAIRAINAYAPASQLPEDAEAFLIVESDEAGRAAADVEHYVRAFEAAGAQSVRVAATASEVAALLDIRRNLHPGLVAAYGAVLTEDVAAPRARLQDLLATIGRTARETGAVISTGGHVGDGNLHPLICFDPADDGAREAAQRAFGLVLARAVEVGGTVSGEHGIGTLKREAVEAELSPAVRDLQVRVKAVFDPRGILNPGKKV</sequence>
<dbReference type="InterPro" id="IPR016164">
    <property type="entry name" value="FAD-linked_Oxase-like_C"/>
</dbReference>
<dbReference type="Pfam" id="PF01565">
    <property type="entry name" value="FAD_binding_4"/>
    <property type="match status" value="1"/>
</dbReference>
<dbReference type="InterPro" id="IPR036318">
    <property type="entry name" value="FAD-bd_PCMH-like_sf"/>
</dbReference>
<comment type="cofactor">
    <cofactor evidence="1">
        <name>FAD</name>
        <dbReference type="ChEBI" id="CHEBI:57692"/>
    </cofactor>
</comment>
<dbReference type="Gene3D" id="1.10.45.10">
    <property type="entry name" value="Vanillyl-alcohol Oxidase, Chain A, domain 4"/>
    <property type="match status" value="1"/>
</dbReference>
<dbReference type="InterPro" id="IPR004113">
    <property type="entry name" value="FAD-bd_oxidored_4_C"/>
</dbReference>
<dbReference type="GO" id="GO:0071949">
    <property type="term" value="F:FAD binding"/>
    <property type="evidence" value="ECO:0007669"/>
    <property type="project" value="InterPro"/>
</dbReference>
<dbReference type="FunFam" id="3.30.70.2740:FF:000001">
    <property type="entry name" value="D-lactate dehydrogenase mitochondrial"/>
    <property type="match status" value="1"/>
</dbReference>
<keyword evidence="4" id="KW-0274">FAD</keyword>
<gene>
    <name evidence="7" type="ORF">KDY119_02258</name>
</gene>
<dbReference type="KEGG" id="lxl:KDY119_02258"/>
<evidence type="ECO:0000259" key="6">
    <source>
        <dbReference type="PROSITE" id="PS51387"/>
    </source>
</evidence>
<keyword evidence="3" id="KW-0285">Flavoprotein</keyword>
<evidence type="ECO:0000313" key="7">
    <source>
        <dbReference type="EMBL" id="QFU98739.1"/>
    </source>
</evidence>
<dbReference type="AlphaFoldDB" id="A0A5P9QBL4"/>
<dbReference type="InterPro" id="IPR006094">
    <property type="entry name" value="Oxid_FAD_bind_N"/>
</dbReference>
<proteinExistence type="inferred from homology"/>
<dbReference type="Proteomes" id="UP000326702">
    <property type="component" value="Chromosome"/>
</dbReference>
<dbReference type="OrthoDB" id="9811557at2"/>
<name>A0A5P9QBL4_9MICO</name>
<protein>
    <submittedName>
        <fullName evidence="7">(S)-2-hydroxy-acid oxidase</fullName>
        <ecNumber evidence="7">1.1.3.15</ecNumber>
    </submittedName>
</protein>
<dbReference type="PROSITE" id="PS51387">
    <property type="entry name" value="FAD_PCMH"/>
    <property type="match status" value="1"/>
</dbReference>
<dbReference type="FunFam" id="1.10.45.10:FF:000001">
    <property type="entry name" value="D-lactate dehydrogenase mitochondrial"/>
    <property type="match status" value="1"/>
</dbReference>
<dbReference type="RefSeq" id="WP_153022316.1">
    <property type="nucleotide sequence ID" value="NZ_BAABIH010000017.1"/>
</dbReference>
<evidence type="ECO:0000256" key="1">
    <source>
        <dbReference type="ARBA" id="ARBA00001974"/>
    </source>
</evidence>
<dbReference type="InterPro" id="IPR051914">
    <property type="entry name" value="FAD-linked_OxidoTrans_Type4"/>
</dbReference>
<reference evidence="7 8" key="1">
    <citation type="submission" date="2019-10" db="EMBL/GenBank/DDBJ databases">
        <title>Genome sequence of Luteimicrobium xylanilyticum HY-24.</title>
        <authorList>
            <person name="Kim D.Y."/>
            <person name="Park H.-Y."/>
        </authorList>
    </citation>
    <scope>NUCLEOTIDE SEQUENCE [LARGE SCALE GENOMIC DNA]</scope>
    <source>
        <strain evidence="7 8">HY-24</strain>
    </source>
</reference>
<dbReference type="Gene3D" id="3.30.465.10">
    <property type="match status" value="1"/>
</dbReference>
<evidence type="ECO:0000256" key="3">
    <source>
        <dbReference type="ARBA" id="ARBA00022630"/>
    </source>
</evidence>
<feature type="domain" description="FAD-binding PCMH-type" evidence="6">
    <location>
        <begin position="47"/>
        <end position="226"/>
    </location>
</feature>
<dbReference type="Pfam" id="PF02913">
    <property type="entry name" value="FAD-oxidase_C"/>
    <property type="match status" value="1"/>
</dbReference>
<dbReference type="InterPro" id="IPR016166">
    <property type="entry name" value="FAD-bd_PCMH"/>
</dbReference>
<evidence type="ECO:0000256" key="4">
    <source>
        <dbReference type="ARBA" id="ARBA00022827"/>
    </source>
</evidence>
<dbReference type="PANTHER" id="PTHR42934">
    <property type="entry name" value="GLYCOLATE OXIDASE SUBUNIT GLCD"/>
    <property type="match status" value="1"/>
</dbReference>
<dbReference type="SUPFAM" id="SSF56176">
    <property type="entry name" value="FAD-binding/transporter-associated domain-like"/>
    <property type="match status" value="1"/>
</dbReference>
<dbReference type="PANTHER" id="PTHR42934:SF2">
    <property type="entry name" value="GLYCOLATE OXIDASE SUBUNIT GLCD"/>
    <property type="match status" value="1"/>
</dbReference>
<dbReference type="InterPro" id="IPR016169">
    <property type="entry name" value="FAD-bd_PCMH_sub2"/>
</dbReference>
<organism evidence="7 8">
    <name type="scientific">Luteimicrobium xylanilyticum</name>
    <dbReference type="NCBI Taxonomy" id="1133546"/>
    <lineage>
        <taxon>Bacteria</taxon>
        <taxon>Bacillati</taxon>
        <taxon>Actinomycetota</taxon>
        <taxon>Actinomycetes</taxon>
        <taxon>Micrococcales</taxon>
        <taxon>Luteimicrobium</taxon>
    </lineage>
</organism>
<dbReference type="SUPFAM" id="SSF55103">
    <property type="entry name" value="FAD-linked oxidases, C-terminal domain"/>
    <property type="match status" value="1"/>
</dbReference>
<accession>A0A5P9QBL4</accession>
<comment type="similarity">
    <text evidence="2">Belongs to the FAD-binding oxidoreductase/transferase type 4 family.</text>
</comment>
<dbReference type="EC" id="1.1.3.15" evidence="7"/>
<evidence type="ECO:0000256" key="5">
    <source>
        <dbReference type="ARBA" id="ARBA00023002"/>
    </source>
</evidence>
<keyword evidence="8" id="KW-1185">Reference proteome</keyword>
<evidence type="ECO:0000256" key="2">
    <source>
        <dbReference type="ARBA" id="ARBA00008000"/>
    </source>
</evidence>
<dbReference type="InterPro" id="IPR016171">
    <property type="entry name" value="Vanillyl_alc_oxidase_C-sub2"/>
</dbReference>
<dbReference type="GO" id="GO:0003973">
    <property type="term" value="F:(S)-2-hydroxy-acid oxidase activity"/>
    <property type="evidence" value="ECO:0007669"/>
    <property type="project" value="UniProtKB-EC"/>
</dbReference>
<dbReference type="EMBL" id="CP045529">
    <property type="protein sequence ID" value="QFU98739.1"/>
    <property type="molecule type" value="Genomic_DNA"/>
</dbReference>